<dbReference type="Proteomes" id="UP001500280">
    <property type="component" value="Unassembled WGS sequence"/>
</dbReference>
<dbReference type="Gene3D" id="3.30.450.410">
    <property type="match status" value="1"/>
</dbReference>
<organism evidence="1 2">
    <name type="scientific">Kribbella yunnanensis</name>
    <dbReference type="NCBI Taxonomy" id="190194"/>
    <lineage>
        <taxon>Bacteria</taxon>
        <taxon>Bacillati</taxon>
        <taxon>Actinomycetota</taxon>
        <taxon>Actinomycetes</taxon>
        <taxon>Propionibacteriales</taxon>
        <taxon>Kribbellaceae</taxon>
        <taxon>Kribbella</taxon>
    </lineage>
</organism>
<dbReference type="InterPro" id="IPR053717">
    <property type="entry name" value="MerB_lyase_sf"/>
</dbReference>
<evidence type="ECO:0000313" key="2">
    <source>
        <dbReference type="Proteomes" id="UP001500280"/>
    </source>
</evidence>
<evidence type="ECO:0008006" key="3">
    <source>
        <dbReference type="Google" id="ProtNLM"/>
    </source>
</evidence>
<dbReference type="InterPro" id="IPR004927">
    <property type="entry name" value="MerB"/>
</dbReference>
<protein>
    <recommendedName>
        <fullName evidence="3">Alkylmercury lyase</fullName>
    </recommendedName>
</protein>
<name>A0ABN2H0F5_9ACTN</name>
<dbReference type="SUPFAM" id="SSF160387">
    <property type="entry name" value="NosL/MerB-like"/>
    <property type="match status" value="1"/>
</dbReference>
<gene>
    <name evidence="1" type="ORF">GCM10009745_24790</name>
</gene>
<dbReference type="EMBL" id="BAAANF010000008">
    <property type="protein sequence ID" value="GAA1679901.1"/>
    <property type="molecule type" value="Genomic_DNA"/>
</dbReference>
<reference evidence="1 2" key="1">
    <citation type="journal article" date="2019" name="Int. J. Syst. Evol. Microbiol.">
        <title>The Global Catalogue of Microorganisms (GCM) 10K type strain sequencing project: providing services to taxonomists for standard genome sequencing and annotation.</title>
        <authorList>
            <consortium name="The Broad Institute Genomics Platform"/>
            <consortium name="The Broad Institute Genome Sequencing Center for Infectious Disease"/>
            <person name="Wu L."/>
            <person name="Ma J."/>
        </authorList>
    </citation>
    <scope>NUCLEOTIDE SEQUENCE [LARGE SCALE GENOMIC DNA]</scope>
    <source>
        <strain evidence="1 2">JCM 14307</strain>
    </source>
</reference>
<comment type="caution">
    <text evidence="1">The sequence shown here is derived from an EMBL/GenBank/DDBJ whole genome shotgun (WGS) entry which is preliminary data.</text>
</comment>
<evidence type="ECO:0000313" key="1">
    <source>
        <dbReference type="EMBL" id="GAA1679901.1"/>
    </source>
</evidence>
<proteinExistence type="predicted"/>
<dbReference type="RefSeq" id="WP_344149675.1">
    <property type="nucleotide sequence ID" value="NZ_BAAANF010000008.1"/>
</dbReference>
<dbReference type="Pfam" id="PF03243">
    <property type="entry name" value="MerB"/>
    <property type="match status" value="1"/>
</dbReference>
<accession>A0ABN2H0F5</accession>
<keyword evidence="2" id="KW-1185">Reference proteome</keyword>
<sequence>MKLEVLHVPDCPNLAPMLDRLRAATDLPVSTRVIETEASGMAGSPTLLIDGIDPFAAEGDDVGSVSCRLYRDEAGRTVPAPSVEQLRAAVQNAVQNVLSAWRTRALPLDPTEKALHQTILRTFASTGHPPESTAGKAMQALHDADAIRLDADGQIALAYPFSATPTRYRVRIGQAVDVFAMCAIDALGIAPMLGADTHIDSTDATTGEAVTVITTDGVTRWDPEGTVVFVGADAGGGPSVDCCCDYLNFFATQQAADEWTAAHPHIPGTVLDQADAEALAGRLFGHLLDD</sequence>